<dbReference type="Proteomes" id="UP000199228">
    <property type="component" value="Unassembled WGS sequence"/>
</dbReference>
<accession>A0A1G6AQV2</accession>
<dbReference type="PANTHER" id="PTHR34653">
    <property type="match status" value="1"/>
</dbReference>
<comment type="similarity">
    <text evidence="2 4">Belongs to the FliE family.</text>
</comment>
<dbReference type="PANTHER" id="PTHR34653:SF1">
    <property type="entry name" value="FLAGELLAR HOOK-BASAL BODY COMPLEX PROTEIN FLIE"/>
    <property type="match status" value="1"/>
</dbReference>
<keyword evidence="5" id="KW-0282">Flagellum</keyword>
<dbReference type="STRING" id="1732.SAMN02910417_00843"/>
<dbReference type="InterPro" id="IPR001624">
    <property type="entry name" value="FliE"/>
</dbReference>
<evidence type="ECO:0000313" key="6">
    <source>
        <dbReference type="Proteomes" id="UP000199228"/>
    </source>
</evidence>
<dbReference type="GO" id="GO:0003774">
    <property type="term" value="F:cytoskeletal motor activity"/>
    <property type="evidence" value="ECO:0007669"/>
    <property type="project" value="InterPro"/>
</dbReference>
<dbReference type="GO" id="GO:0071973">
    <property type="term" value="P:bacterial-type flagellum-dependent cell motility"/>
    <property type="evidence" value="ECO:0007669"/>
    <property type="project" value="InterPro"/>
</dbReference>
<protein>
    <recommendedName>
        <fullName evidence="4">Flagellar hook-basal body complex protein FliE</fullName>
    </recommendedName>
</protein>
<dbReference type="HAMAP" id="MF_00724">
    <property type="entry name" value="FliE"/>
    <property type="match status" value="1"/>
</dbReference>
<dbReference type="PRINTS" id="PR01006">
    <property type="entry name" value="FLGHOOKFLIE"/>
</dbReference>
<comment type="subcellular location">
    <subcellularLocation>
        <location evidence="1 4">Bacterial flagellum basal body</location>
    </subcellularLocation>
</comment>
<dbReference type="GO" id="GO:0009425">
    <property type="term" value="C:bacterial-type flagellum basal body"/>
    <property type="evidence" value="ECO:0007669"/>
    <property type="project" value="UniProtKB-SubCell"/>
</dbReference>
<evidence type="ECO:0000256" key="3">
    <source>
        <dbReference type="ARBA" id="ARBA00023143"/>
    </source>
</evidence>
<dbReference type="RefSeq" id="WP_090172519.1">
    <property type="nucleotide sequence ID" value="NZ_FMXR01000006.1"/>
</dbReference>
<dbReference type="GO" id="GO:0005198">
    <property type="term" value="F:structural molecule activity"/>
    <property type="evidence" value="ECO:0007669"/>
    <property type="project" value="InterPro"/>
</dbReference>
<organism evidence="5 6">
    <name type="scientific">Eubacterium oxidoreducens</name>
    <dbReference type="NCBI Taxonomy" id="1732"/>
    <lineage>
        <taxon>Bacteria</taxon>
        <taxon>Bacillati</taxon>
        <taxon>Bacillota</taxon>
        <taxon>Clostridia</taxon>
        <taxon>Eubacteriales</taxon>
        <taxon>Eubacteriaceae</taxon>
        <taxon>Eubacterium</taxon>
    </lineage>
</organism>
<evidence type="ECO:0000256" key="1">
    <source>
        <dbReference type="ARBA" id="ARBA00004117"/>
    </source>
</evidence>
<keyword evidence="5" id="KW-0969">Cilium</keyword>
<sequence length="103" mass="11268">MNINALTNVSSPYITQAAENASATTEEEASFDTFLSSAMGLVNETNDLQNTAESAEIQFALGQMDNTHDLQVAQEEANIALQYTVAVRDNIIEAYNTIMNMQM</sequence>
<dbReference type="OrthoDB" id="9812413at2"/>
<keyword evidence="5" id="KW-0966">Cell projection</keyword>
<gene>
    <name evidence="4" type="primary">fliE</name>
    <name evidence="5" type="ORF">SAMN02910417_00843</name>
</gene>
<name>A0A1G6AQV2_EUBOX</name>
<keyword evidence="6" id="KW-1185">Reference proteome</keyword>
<keyword evidence="3 4" id="KW-0975">Bacterial flagellum</keyword>
<evidence type="ECO:0000256" key="4">
    <source>
        <dbReference type="HAMAP-Rule" id="MF_00724"/>
    </source>
</evidence>
<proteinExistence type="inferred from homology"/>
<dbReference type="Pfam" id="PF02049">
    <property type="entry name" value="FliE"/>
    <property type="match status" value="1"/>
</dbReference>
<reference evidence="5 6" key="1">
    <citation type="submission" date="2016-10" db="EMBL/GenBank/DDBJ databases">
        <authorList>
            <person name="de Groot N.N."/>
        </authorList>
    </citation>
    <scope>NUCLEOTIDE SEQUENCE [LARGE SCALE GENOMIC DNA]</scope>
    <source>
        <strain evidence="5 6">DSM 3217</strain>
    </source>
</reference>
<dbReference type="AlphaFoldDB" id="A0A1G6AQV2"/>
<evidence type="ECO:0000256" key="2">
    <source>
        <dbReference type="ARBA" id="ARBA00009272"/>
    </source>
</evidence>
<evidence type="ECO:0000313" key="5">
    <source>
        <dbReference type="EMBL" id="SDB10573.1"/>
    </source>
</evidence>
<dbReference type="EMBL" id="FMXR01000006">
    <property type="protein sequence ID" value="SDB10573.1"/>
    <property type="molecule type" value="Genomic_DNA"/>
</dbReference>